<name>A0A2W5RZF0_CERSP</name>
<sequence length="141" mass="16223">MSRKNKLPPDTIGRFEALGIKWFLTQPYPYMVCCIDPQDDEQLAKMDQALDKWRDVGKPCQTGRATAYFTDDAYVAIVQIKRCKHWRAVIAHEITHIKNFIADDFGITWDKTNDEPEAYLVGALFTQIERAYEGLGYGKKS</sequence>
<gene>
    <name evidence="1" type="ORF">DI533_21370</name>
</gene>
<dbReference type="Proteomes" id="UP000248975">
    <property type="component" value="Unassembled WGS sequence"/>
</dbReference>
<accession>A0A2W5RZF0</accession>
<organism evidence="1 2">
    <name type="scientific">Cereibacter sphaeroides</name>
    <name type="common">Rhodobacter sphaeroides</name>
    <dbReference type="NCBI Taxonomy" id="1063"/>
    <lineage>
        <taxon>Bacteria</taxon>
        <taxon>Pseudomonadati</taxon>
        <taxon>Pseudomonadota</taxon>
        <taxon>Alphaproteobacteria</taxon>
        <taxon>Rhodobacterales</taxon>
        <taxon>Paracoccaceae</taxon>
        <taxon>Cereibacter</taxon>
    </lineage>
</organism>
<evidence type="ECO:0000313" key="1">
    <source>
        <dbReference type="EMBL" id="PZQ94799.1"/>
    </source>
</evidence>
<dbReference type="AlphaFoldDB" id="A0A2W5RZF0"/>
<reference evidence="1 2" key="1">
    <citation type="submission" date="2017-08" db="EMBL/GenBank/DDBJ databases">
        <title>Infants hospitalized years apart are colonized by the same room-sourced microbial strains.</title>
        <authorList>
            <person name="Brooks B."/>
            <person name="Olm M.R."/>
            <person name="Firek B.A."/>
            <person name="Baker R."/>
            <person name="Thomas B.C."/>
            <person name="Morowitz M.J."/>
            <person name="Banfield J.F."/>
        </authorList>
    </citation>
    <scope>NUCLEOTIDE SEQUENCE [LARGE SCALE GENOMIC DNA]</scope>
    <source>
        <strain evidence="1">S2_003_000_R2_11</strain>
    </source>
</reference>
<dbReference type="EMBL" id="QFQS01000013">
    <property type="protein sequence ID" value="PZQ94799.1"/>
    <property type="molecule type" value="Genomic_DNA"/>
</dbReference>
<evidence type="ECO:0000313" key="2">
    <source>
        <dbReference type="Proteomes" id="UP000248975"/>
    </source>
</evidence>
<protein>
    <submittedName>
        <fullName evidence="1">Uncharacterized protein</fullName>
    </submittedName>
</protein>
<comment type="caution">
    <text evidence="1">The sequence shown here is derived from an EMBL/GenBank/DDBJ whole genome shotgun (WGS) entry which is preliminary data.</text>
</comment>
<proteinExistence type="predicted"/>